<evidence type="ECO:0000313" key="2">
    <source>
        <dbReference type="EnsemblMetazoa" id="SMAR009615-PA"/>
    </source>
</evidence>
<dbReference type="EMBL" id="JH431929">
    <property type="status" value="NOT_ANNOTATED_CDS"/>
    <property type="molecule type" value="Genomic_DNA"/>
</dbReference>
<dbReference type="Proteomes" id="UP000014500">
    <property type="component" value="Unassembled WGS sequence"/>
</dbReference>
<sequence length="74" mass="8194">MKLCLLLFVLVVAFALNEALKPGCRWDGTAPFCEGHCLKKTIESETVCEYDESGDGSKCWSGRKNLCCKDEAQC</sequence>
<keyword evidence="1" id="KW-0732">Signal</keyword>
<evidence type="ECO:0000256" key="1">
    <source>
        <dbReference type="SAM" id="SignalP"/>
    </source>
</evidence>
<proteinExistence type="predicted"/>
<feature type="chain" id="PRO_5004580017" evidence="1">
    <location>
        <begin position="20"/>
        <end position="74"/>
    </location>
</feature>
<dbReference type="PANTHER" id="PTHR35180">
    <property type="entry name" value="PROTEIN CBG06219"/>
    <property type="match status" value="1"/>
</dbReference>
<dbReference type="PhylomeDB" id="T1J7H1"/>
<dbReference type="HOGENOM" id="CLU_198487_0_0_1"/>
<reference evidence="3" key="1">
    <citation type="submission" date="2011-05" db="EMBL/GenBank/DDBJ databases">
        <authorList>
            <person name="Richards S.R."/>
            <person name="Qu J."/>
            <person name="Jiang H."/>
            <person name="Jhangiani S.N."/>
            <person name="Agravi P."/>
            <person name="Goodspeed R."/>
            <person name="Gross S."/>
            <person name="Mandapat C."/>
            <person name="Jackson L."/>
            <person name="Mathew T."/>
            <person name="Pu L."/>
            <person name="Thornton R."/>
            <person name="Saada N."/>
            <person name="Wilczek-Boney K.B."/>
            <person name="Lee S."/>
            <person name="Kovar C."/>
            <person name="Wu Y."/>
            <person name="Scherer S.E."/>
            <person name="Worley K.C."/>
            <person name="Muzny D.M."/>
            <person name="Gibbs R."/>
        </authorList>
    </citation>
    <scope>NUCLEOTIDE SEQUENCE</scope>
    <source>
        <strain evidence="3">Brora</strain>
    </source>
</reference>
<accession>T1J7H1</accession>
<reference evidence="2" key="2">
    <citation type="submission" date="2015-02" db="UniProtKB">
        <authorList>
            <consortium name="EnsemblMetazoa"/>
        </authorList>
    </citation>
    <scope>IDENTIFICATION</scope>
</reference>
<name>T1J7H1_STRMM</name>
<organism evidence="2 3">
    <name type="scientific">Strigamia maritima</name>
    <name type="common">European centipede</name>
    <name type="synonym">Geophilus maritimus</name>
    <dbReference type="NCBI Taxonomy" id="126957"/>
    <lineage>
        <taxon>Eukaryota</taxon>
        <taxon>Metazoa</taxon>
        <taxon>Ecdysozoa</taxon>
        <taxon>Arthropoda</taxon>
        <taxon>Myriapoda</taxon>
        <taxon>Chilopoda</taxon>
        <taxon>Pleurostigmophora</taxon>
        <taxon>Geophilomorpha</taxon>
        <taxon>Linotaeniidae</taxon>
        <taxon>Strigamia</taxon>
    </lineage>
</organism>
<feature type="signal peptide" evidence="1">
    <location>
        <begin position="1"/>
        <end position="19"/>
    </location>
</feature>
<dbReference type="EnsemblMetazoa" id="SMAR009615-RA">
    <property type="protein sequence ID" value="SMAR009615-PA"/>
    <property type="gene ID" value="SMAR009615"/>
</dbReference>
<evidence type="ECO:0000313" key="3">
    <source>
        <dbReference type="Proteomes" id="UP000014500"/>
    </source>
</evidence>
<protein>
    <submittedName>
        <fullName evidence="2">Uncharacterized protein</fullName>
    </submittedName>
</protein>
<dbReference type="PANTHER" id="PTHR35180:SF4">
    <property type="entry name" value="PROTEIN CBG06219"/>
    <property type="match status" value="1"/>
</dbReference>
<keyword evidence="3" id="KW-1185">Reference proteome</keyword>
<dbReference type="AlphaFoldDB" id="T1J7H1"/>